<dbReference type="PANTHER" id="PTHR45566:SF1">
    <property type="entry name" value="HTH-TYPE TRANSCRIPTIONAL REGULATOR YHJB-RELATED"/>
    <property type="match status" value="1"/>
</dbReference>
<dbReference type="GO" id="GO:0006355">
    <property type="term" value="P:regulation of DNA-templated transcription"/>
    <property type="evidence" value="ECO:0007669"/>
    <property type="project" value="InterPro"/>
</dbReference>
<dbReference type="CDD" id="cd06170">
    <property type="entry name" value="LuxR_C_like"/>
    <property type="match status" value="1"/>
</dbReference>
<proteinExistence type="predicted"/>
<dbReference type="InterPro" id="IPR016032">
    <property type="entry name" value="Sig_transdc_resp-reg_C-effctor"/>
</dbReference>
<dbReference type="RefSeq" id="WP_063950131.1">
    <property type="nucleotide sequence ID" value="NZ_CP072309.1"/>
</dbReference>
<dbReference type="PANTHER" id="PTHR45566">
    <property type="entry name" value="HTH-TYPE TRANSCRIPTIONAL REGULATOR YHJB-RELATED"/>
    <property type="match status" value="1"/>
</dbReference>
<evidence type="ECO:0000313" key="2">
    <source>
        <dbReference type="EMBL" id="OAE42027.1"/>
    </source>
</evidence>
<dbReference type="AlphaFoldDB" id="A0A176X4J8"/>
<accession>A0A176X4J8</accession>
<feature type="domain" description="HTH luxR-type" evidence="1">
    <location>
        <begin position="168"/>
        <end position="233"/>
    </location>
</feature>
<dbReference type="InterPro" id="IPR051015">
    <property type="entry name" value="EvgA-like"/>
</dbReference>
<comment type="caution">
    <text evidence="2">The sequence shown here is derived from an EMBL/GenBank/DDBJ whole genome shotgun (WGS) entry which is preliminary data.</text>
</comment>
<evidence type="ECO:0000259" key="1">
    <source>
        <dbReference type="PROSITE" id="PS50043"/>
    </source>
</evidence>
<dbReference type="SUPFAM" id="SSF46894">
    <property type="entry name" value="C-terminal effector domain of the bipartite response regulators"/>
    <property type="match status" value="1"/>
</dbReference>
<dbReference type="Pfam" id="PF00196">
    <property type="entry name" value="GerE"/>
    <property type="match status" value="1"/>
</dbReference>
<gene>
    <name evidence="2" type="ORF">A7J57_02995</name>
</gene>
<dbReference type="EMBL" id="LXPS01000033">
    <property type="protein sequence ID" value="OAE42027.1"/>
    <property type="molecule type" value="Genomic_DNA"/>
</dbReference>
<dbReference type="Gene3D" id="1.10.10.10">
    <property type="entry name" value="Winged helix-like DNA-binding domain superfamily/Winged helix DNA-binding domain"/>
    <property type="match status" value="1"/>
</dbReference>
<dbReference type="SMART" id="SM00421">
    <property type="entry name" value="HTH_LUXR"/>
    <property type="match status" value="1"/>
</dbReference>
<dbReference type="PROSITE" id="PS00622">
    <property type="entry name" value="HTH_LUXR_1"/>
    <property type="match status" value="1"/>
</dbReference>
<dbReference type="InterPro" id="IPR011006">
    <property type="entry name" value="CheY-like_superfamily"/>
</dbReference>
<dbReference type="GO" id="GO:0003677">
    <property type="term" value="F:DNA binding"/>
    <property type="evidence" value="ECO:0007669"/>
    <property type="project" value="InterPro"/>
</dbReference>
<organism evidence="2 3">
    <name type="scientific">Agrobacterium tumefaciens</name>
    <dbReference type="NCBI Taxonomy" id="358"/>
    <lineage>
        <taxon>Bacteria</taxon>
        <taxon>Pseudomonadati</taxon>
        <taxon>Pseudomonadota</taxon>
        <taxon>Alphaproteobacteria</taxon>
        <taxon>Hyphomicrobiales</taxon>
        <taxon>Rhizobiaceae</taxon>
        <taxon>Rhizobium/Agrobacterium group</taxon>
        <taxon>Agrobacterium</taxon>
        <taxon>Agrobacterium tumefaciens complex</taxon>
    </lineage>
</organism>
<dbReference type="PRINTS" id="PR00038">
    <property type="entry name" value="HTHLUXR"/>
</dbReference>
<evidence type="ECO:0000313" key="3">
    <source>
        <dbReference type="Proteomes" id="UP000077098"/>
    </source>
</evidence>
<reference evidence="2 3" key="1">
    <citation type="submission" date="2016-05" db="EMBL/GenBank/DDBJ databases">
        <authorList>
            <person name="Lavstsen T."/>
            <person name="Jespersen J.S."/>
        </authorList>
    </citation>
    <scope>NUCLEOTIDE SEQUENCE [LARGE SCALE GENOMIC DNA]</scope>
    <source>
        <strain evidence="2 3">KCJ1736</strain>
    </source>
</reference>
<dbReference type="InterPro" id="IPR036388">
    <property type="entry name" value="WH-like_DNA-bd_sf"/>
</dbReference>
<sequence>MIHNRISDYPPQEAPHPQAAAHAAAYIGIFDRRMLERECLAHSLNYQYADRRILTFSDLEEWEQARTEIGMPAAVLVSVLPRPPAETNRELAEIVAAVSPAAVVVLSDDQDINTILDTIALGVRGYISNSVSIEVCVQAISLAIAGGRFIPASSVMNMKSLFGLRAHASLPPAKFTSRQSAIAEALRCGKANKDIALELNLCESTIKVHIRNIMKKLGATNRTEVACKIGDMAYDR</sequence>
<dbReference type="SUPFAM" id="SSF52172">
    <property type="entry name" value="CheY-like"/>
    <property type="match status" value="1"/>
</dbReference>
<name>A0A176X4J8_AGRTU</name>
<protein>
    <submittedName>
        <fullName evidence="2">Helix-turn-helix transcriptional regulator</fullName>
    </submittedName>
</protein>
<dbReference type="InterPro" id="IPR000792">
    <property type="entry name" value="Tscrpt_reg_LuxR_C"/>
</dbReference>
<dbReference type="Gene3D" id="3.40.50.2300">
    <property type="match status" value="1"/>
</dbReference>
<dbReference type="Proteomes" id="UP000077098">
    <property type="component" value="Unassembled WGS sequence"/>
</dbReference>
<dbReference type="PROSITE" id="PS50043">
    <property type="entry name" value="HTH_LUXR_2"/>
    <property type="match status" value="1"/>
</dbReference>